<dbReference type="Pfam" id="PF16184">
    <property type="entry name" value="Cadherin_3"/>
    <property type="match status" value="2"/>
</dbReference>
<keyword evidence="6" id="KW-1185">Reference proteome</keyword>
<dbReference type="PANTHER" id="PTHR45739:SF8">
    <property type="entry name" value="FRAS1-RELATED EXTRACELLULAR MATRIX PROTEIN 1"/>
    <property type="match status" value="1"/>
</dbReference>
<protein>
    <recommendedName>
        <fullName evidence="7">Cadherin domain-containing protein</fullName>
    </recommendedName>
</protein>
<evidence type="ECO:0000256" key="3">
    <source>
        <dbReference type="ARBA" id="ARBA00023180"/>
    </source>
</evidence>
<dbReference type="Proteomes" id="UP001331761">
    <property type="component" value="Unassembled WGS sequence"/>
</dbReference>
<dbReference type="GO" id="GO:0009653">
    <property type="term" value="P:anatomical structure morphogenesis"/>
    <property type="evidence" value="ECO:0007669"/>
    <property type="project" value="TreeGrafter"/>
</dbReference>
<keyword evidence="1" id="KW-0732">Signal</keyword>
<feature type="non-terminal residue" evidence="5">
    <location>
        <position position="1"/>
    </location>
</feature>
<name>A0AAN8FRD5_TRICO</name>
<keyword evidence="3" id="KW-0325">Glycoprotein</keyword>
<evidence type="ECO:0000256" key="4">
    <source>
        <dbReference type="PROSITE-ProRule" id="PRU01201"/>
    </source>
</evidence>
<dbReference type="InterPro" id="IPR039005">
    <property type="entry name" value="CSPG_rpt"/>
</dbReference>
<gene>
    <name evidence="5" type="ORF">GCK32_018723</name>
</gene>
<evidence type="ECO:0000256" key="1">
    <source>
        <dbReference type="ARBA" id="ARBA00022729"/>
    </source>
</evidence>
<dbReference type="PANTHER" id="PTHR45739">
    <property type="entry name" value="MATRIX PROTEIN, PUTATIVE-RELATED"/>
    <property type="match status" value="1"/>
</dbReference>
<organism evidence="5 6">
    <name type="scientific">Trichostrongylus colubriformis</name>
    <name type="common">Black scour worm</name>
    <dbReference type="NCBI Taxonomy" id="6319"/>
    <lineage>
        <taxon>Eukaryota</taxon>
        <taxon>Metazoa</taxon>
        <taxon>Ecdysozoa</taxon>
        <taxon>Nematoda</taxon>
        <taxon>Chromadorea</taxon>
        <taxon>Rhabditida</taxon>
        <taxon>Rhabditina</taxon>
        <taxon>Rhabditomorpha</taxon>
        <taxon>Strongyloidea</taxon>
        <taxon>Trichostrongylidae</taxon>
        <taxon>Trichostrongylus</taxon>
    </lineage>
</organism>
<proteinExistence type="predicted"/>
<dbReference type="EMBL" id="WIXE01013574">
    <property type="protein sequence ID" value="KAK5974980.1"/>
    <property type="molecule type" value="Genomic_DNA"/>
</dbReference>
<reference evidence="5 6" key="1">
    <citation type="submission" date="2019-10" db="EMBL/GenBank/DDBJ databases">
        <title>Assembly and Annotation for the nematode Trichostrongylus colubriformis.</title>
        <authorList>
            <person name="Martin J."/>
        </authorList>
    </citation>
    <scope>NUCLEOTIDE SEQUENCE [LARGE SCALE GENOMIC DNA]</scope>
    <source>
        <strain evidence="5">G859</strain>
        <tissue evidence="5">Whole worm</tissue>
    </source>
</reference>
<evidence type="ECO:0000256" key="2">
    <source>
        <dbReference type="ARBA" id="ARBA00022737"/>
    </source>
</evidence>
<comment type="caution">
    <text evidence="5">The sequence shown here is derived from an EMBL/GenBank/DDBJ whole genome shotgun (WGS) entry which is preliminary data.</text>
</comment>
<keyword evidence="2" id="KW-0677">Repeat</keyword>
<feature type="non-terminal residue" evidence="5">
    <location>
        <position position="195"/>
    </location>
</feature>
<accession>A0AAN8FRD5</accession>
<evidence type="ECO:0000313" key="6">
    <source>
        <dbReference type="Proteomes" id="UP001331761"/>
    </source>
</evidence>
<evidence type="ECO:0000313" key="5">
    <source>
        <dbReference type="EMBL" id="KAK5974980.1"/>
    </source>
</evidence>
<dbReference type="PROSITE" id="PS51854">
    <property type="entry name" value="CSPG"/>
    <property type="match status" value="1"/>
</dbReference>
<feature type="repeat" description="CSPG" evidence="4">
    <location>
        <begin position="3"/>
        <end position="96"/>
    </location>
</feature>
<evidence type="ECO:0008006" key="7">
    <source>
        <dbReference type="Google" id="ProtNLM"/>
    </source>
</evidence>
<sequence length="195" mass="21519">SFNQVSLTSSLLNVVAGGSTVISSSVLNVTSSDREDYVVNVVEKPNYGWIVLDSWSTTNISSIESFSGSDLRERRVVYVSDRDAAATRDSFSVAVCISHHTCTQTQIVDVTISQRNVQSPQLLRNEILRVNSENTPITNAHLDTEDPDTPPSGVFFLISKPSNGIVVNVHDLSKDIYNFSQKEIDDSSIVFLRHK</sequence>
<dbReference type="AlphaFoldDB" id="A0AAN8FRD5"/>
<dbReference type="InterPro" id="IPR051561">
    <property type="entry name" value="FRAS1_ECM"/>
</dbReference>